<name>A0A1F7Z5M0_9BACT</name>
<proteinExistence type="predicted"/>
<protein>
    <submittedName>
        <fullName evidence="1">Uncharacterized protein</fullName>
    </submittedName>
</protein>
<organism evidence="1 2">
    <name type="scientific">Candidatus Woesebacteria bacterium RIFCSPHIGHO2_02_FULL_39_13</name>
    <dbReference type="NCBI Taxonomy" id="1802505"/>
    <lineage>
        <taxon>Bacteria</taxon>
        <taxon>Candidatus Woeseibacteriota</taxon>
    </lineage>
</organism>
<reference evidence="1 2" key="1">
    <citation type="journal article" date="2016" name="Nat. Commun.">
        <title>Thousands of microbial genomes shed light on interconnected biogeochemical processes in an aquifer system.</title>
        <authorList>
            <person name="Anantharaman K."/>
            <person name="Brown C.T."/>
            <person name="Hug L.A."/>
            <person name="Sharon I."/>
            <person name="Castelle C.J."/>
            <person name="Probst A.J."/>
            <person name="Thomas B.C."/>
            <person name="Singh A."/>
            <person name="Wilkins M.J."/>
            <person name="Karaoz U."/>
            <person name="Brodie E.L."/>
            <person name="Williams K.H."/>
            <person name="Hubbard S.S."/>
            <person name="Banfield J.F."/>
        </authorList>
    </citation>
    <scope>NUCLEOTIDE SEQUENCE [LARGE SCALE GENOMIC DNA]</scope>
</reference>
<accession>A0A1F7Z5M0</accession>
<sequence>MKDQVSLQWAQNLRRALQDWCKANGYEPWSRISDDLGITPRVWDSFRHGQAVVERADDTLYARIFLWTGLAEADPRSIPPRRYKGITETLTIRAWEPRRFQNWLKSKEAQELIAERQRKFPSVFTEPSFPASYEETETTSIPPVGPSSTAGMFVGAWIDALVNLLGDQLARRIAPEIERIFDQKFAEVLRSPEEILSSQIREPKAKTVPDDIGSLTQALLNALQPYVDGTPGKRDQLKTKYGRELALIAALTNILTQPKNERESSLMTFRG</sequence>
<dbReference type="AlphaFoldDB" id="A0A1F7Z5M0"/>
<gene>
    <name evidence="1" type="ORF">A3D01_00300</name>
</gene>
<dbReference type="STRING" id="1802505.A3D01_00300"/>
<comment type="caution">
    <text evidence="1">The sequence shown here is derived from an EMBL/GenBank/DDBJ whole genome shotgun (WGS) entry which is preliminary data.</text>
</comment>
<dbReference type="EMBL" id="MGGR01000002">
    <property type="protein sequence ID" value="OGM34902.1"/>
    <property type="molecule type" value="Genomic_DNA"/>
</dbReference>
<evidence type="ECO:0000313" key="2">
    <source>
        <dbReference type="Proteomes" id="UP000177169"/>
    </source>
</evidence>
<dbReference type="Proteomes" id="UP000177169">
    <property type="component" value="Unassembled WGS sequence"/>
</dbReference>
<evidence type="ECO:0000313" key="1">
    <source>
        <dbReference type="EMBL" id="OGM34902.1"/>
    </source>
</evidence>